<dbReference type="HOGENOM" id="CLU_042603_0_0_1"/>
<dbReference type="PANTHER" id="PTHR14741">
    <property type="entry name" value="S-ADENOSYLMETHIONINE-DEPENDENT METHYLTRANSFERASE RELATED"/>
    <property type="match status" value="1"/>
</dbReference>
<sequence>MATSTAPPVRANGGTATTASSDGGASDAMVHGGEGEAATGVDVGRAQTARVAVGLRPVTQQQIEGRHMQRAASAASTEKAAPERYGAAAIRDAFTGGALLSYGQEQDDSGEDEWKYVESRGKWNRTQKRLGANSTKGKATHKTTKEADLAVLPSANANGAASSSSWSSTSTSSSSSSSSSSKLSPVFQDNVLRKKTTVARGRKDRCTQQMKSGRDGTRSPPLSMAVTGNDLTFSRNTSLQKLLEKMELDEQDVVQQKAQQQQQQYQYQQQQQSRQQQQQQHSNRKRADQGASSTTEQLGAGERRVATEQMKQTQAPPAMKCGDKRDFFFRNLDFETRSQLQIDDVAGFSVTEHESATKISEAILALFTSDDKWWPENPASSVREKFPLTITDATACIGGNTISFCDYFTHVNAVECDLIRCQMLQHNLGVLKKTNIACIHASYLVVIEFLRQDVVFIDPPWGGPEYKDLAKVDLFLDDIPLYDVCRMLYGLAKVVVLKVPTNFDTEKFAQHVPGIVTVRKDLNKMHLVAIDFRSE</sequence>
<comment type="catalytic activity">
    <reaction evidence="3">
        <text>a 5'-end (N(2),N(7)-dimethyl 5'-triphosphoguanosine)-ribonucleoside in snoRNA + S-adenosyl-L-methionine = a 5'-end (N(2),N(2),N(7)-trimethyl 5'-triphosphoguanosine)-ribonucleoside in snoRNA + S-adenosyl-L-homocysteine + H(+)</text>
        <dbReference type="Rhea" id="RHEA:78507"/>
        <dbReference type="Rhea" id="RHEA-COMP:19088"/>
        <dbReference type="Rhea" id="RHEA-COMP:19090"/>
        <dbReference type="ChEBI" id="CHEBI:15378"/>
        <dbReference type="ChEBI" id="CHEBI:57856"/>
        <dbReference type="ChEBI" id="CHEBI:59789"/>
        <dbReference type="ChEBI" id="CHEBI:167623"/>
        <dbReference type="ChEBI" id="CHEBI:172880"/>
    </reaction>
    <physiologicalReaction direction="left-to-right" evidence="3">
        <dbReference type="Rhea" id="RHEA:78508"/>
    </physiologicalReaction>
</comment>
<evidence type="ECO:0000256" key="2">
    <source>
        <dbReference type="ARBA" id="ARBA00025783"/>
    </source>
</evidence>
<dbReference type="Gene3D" id="3.40.50.150">
    <property type="entry name" value="Vaccinia Virus protein VP39"/>
    <property type="match status" value="1"/>
</dbReference>
<dbReference type="SUPFAM" id="SSF53335">
    <property type="entry name" value="S-adenosyl-L-methionine-dependent methyltransferases"/>
    <property type="match status" value="1"/>
</dbReference>
<dbReference type="InterPro" id="IPR029063">
    <property type="entry name" value="SAM-dependent_MTases_sf"/>
</dbReference>
<dbReference type="InterPro" id="IPR002052">
    <property type="entry name" value="DNA_methylase_N6_adenine_CS"/>
</dbReference>
<dbReference type="AlphaFoldDB" id="K3WXR2"/>
<evidence type="ECO:0000313" key="9">
    <source>
        <dbReference type="EnsemblProtists" id="PYU1_T009760"/>
    </source>
</evidence>
<evidence type="ECO:0000256" key="5">
    <source>
        <dbReference type="ARBA" id="ARBA00048763"/>
    </source>
</evidence>
<reference evidence="9" key="3">
    <citation type="submission" date="2015-02" db="UniProtKB">
        <authorList>
            <consortium name="EnsemblProtists"/>
        </authorList>
    </citation>
    <scope>IDENTIFICATION</scope>
    <source>
        <strain evidence="9">DAOM BR144</strain>
    </source>
</reference>
<reference evidence="10" key="1">
    <citation type="journal article" date="2010" name="Genome Biol.">
        <title>Genome sequence of the necrotrophic plant pathogen Pythium ultimum reveals original pathogenicity mechanisms and effector repertoire.</title>
        <authorList>
            <person name="Levesque C.A."/>
            <person name="Brouwer H."/>
            <person name="Cano L."/>
            <person name="Hamilton J.P."/>
            <person name="Holt C."/>
            <person name="Huitema E."/>
            <person name="Raffaele S."/>
            <person name="Robideau G.P."/>
            <person name="Thines M."/>
            <person name="Win J."/>
            <person name="Zerillo M.M."/>
            <person name="Beakes G.W."/>
            <person name="Boore J.L."/>
            <person name="Busam D."/>
            <person name="Dumas B."/>
            <person name="Ferriera S."/>
            <person name="Fuerstenberg S.I."/>
            <person name="Gachon C.M."/>
            <person name="Gaulin E."/>
            <person name="Govers F."/>
            <person name="Grenville-Briggs L."/>
            <person name="Horner N."/>
            <person name="Hostetler J."/>
            <person name="Jiang R.H."/>
            <person name="Johnson J."/>
            <person name="Krajaejun T."/>
            <person name="Lin H."/>
            <person name="Meijer H.J."/>
            <person name="Moore B."/>
            <person name="Morris P."/>
            <person name="Phuntmart V."/>
            <person name="Puiu D."/>
            <person name="Shetty J."/>
            <person name="Stajich J.E."/>
            <person name="Tripathy S."/>
            <person name="Wawra S."/>
            <person name="van West P."/>
            <person name="Whitty B.R."/>
            <person name="Coutinho P.M."/>
            <person name="Henrissat B."/>
            <person name="Martin F."/>
            <person name="Thomas P.D."/>
            <person name="Tyler B.M."/>
            <person name="De Vries R.P."/>
            <person name="Kamoun S."/>
            <person name="Yandell M."/>
            <person name="Tisserat N."/>
            <person name="Buell C.R."/>
        </authorList>
    </citation>
    <scope>NUCLEOTIDE SEQUENCE</scope>
    <source>
        <strain evidence="10">DAOM:BR144</strain>
    </source>
</reference>
<dbReference type="Pfam" id="PF09445">
    <property type="entry name" value="Methyltransf_15"/>
    <property type="match status" value="1"/>
</dbReference>
<dbReference type="InterPro" id="IPR019012">
    <property type="entry name" value="RNA_cap_Gua-N2-MeTrfase"/>
</dbReference>
<accession>K3WXR2</accession>
<dbReference type="GO" id="GO:0005634">
    <property type="term" value="C:nucleus"/>
    <property type="evidence" value="ECO:0007669"/>
    <property type="project" value="TreeGrafter"/>
</dbReference>
<protein>
    <recommendedName>
        <fullName evidence="1">Trimethylguanosine synthase</fullName>
    </recommendedName>
    <alternativeName>
        <fullName evidence="7">Cap-specific guanine-N(2) methyltransferase</fullName>
    </alternativeName>
</protein>
<evidence type="ECO:0000256" key="6">
    <source>
        <dbReference type="ARBA" id="ARBA00049075"/>
    </source>
</evidence>
<comment type="catalytic activity">
    <reaction evidence="4">
        <text>a 5'-end (N(7)-methyl 5'-triphosphoguanosine)-ribonucleoside in snoRNA + S-adenosyl-L-methionine = a 5'-end (N(2),N(7)-dimethyl 5'-triphosphoguanosine)-ribonucleoside in snoRNA + S-adenosyl-L-homocysteine + H(+)</text>
        <dbReference type="Rhea" id="RHEA:78475"/>
        <dbReference type="Rhea" id="RHEA-COMP:19086"/>
        <dbReference type="Rhea" id="RHEA-COMP:19088"/>
        <dbReference type="ChEBI" id="CHEBI:15378"/>
        <dbReference type="ChEBI" id="CHEBI:57856"/>
        <dbReference type="ChEBI" id="CHEBI:59789"/>
        <dbReference type="ChEBI" id="CHEBI:156461"/>
        <dbReference type="ChEBI" id="CHEBI:172880"/>
    </reaction>
    <physiologicalReaction direction="left-to-right" evidence="4">
        <dbReference type="Rhea" id="RHEA:78476"/>
    </physiologicalReaction>
</comment>
<keyword evidence="10" id="KW-1185">Reference proteome</keyword>
<evidence type="ECO:0000256" key="3">
    <source>
        <dbReference type="ARBA" id="ARBA00047418"/>
    </source>
</evidence>
<dbReference type="GO" id="GO:0003676">
    <property type="term" value="F:nucleic acid binding"/>
    <property type="evidence" value="ECO:0007669"/>
    <property type="project" value="InterPro"/>
</dbReference>
<feature type="compositionally biased region" description="Low complexity" evidence="8">
    <location>
        <begin position="265"/>
        <end position="280"/>
    </location>
</feature>
<evidence type="ECO:0000256" key="4">
    <source>
        <dbReference type="ARBA" id="ARBA00048740"/>
    </source>
</evidence>
<feature type="region of interest" description="Disordered" evidence="8">
    <location>
        <begin position="1"/>
        <end position="42"/>
    </location>
</feature>
<evidence type="ECO:0000256" key="1">
    <source>
        <dbReference type="ARBA" id="ARBA00018517"/>
    </source>
</evidence>
<dbReference type="EMBL" id="GL376615">
    <property type="status" value="NOT_ANNOTATED_CDS"/>
    <property type="molecule type" value="Genomic_DNA"/>
</dbReference>
<dbReference type="PANTHER" id="PTHR14741:SF32">
    <property type="entry name" value="TRIMETHYLGUANOSINE SYNTHASE"/>
    <property type="match status" value="1"/>
</dbReference>
<evidence type="ECO:0000313" key="10">
    <source>
        <dbReference type="Proteomes" id="UP000019132"/>
    </source>
</evidence>
<feature type="compositionally biased region" description="Basic residues" evidence="8">
    <location>
        <begin position="193"/>
        <end position="203"/>
    </location>
</feature>
<dbReference type="eggNOG" id="KOG2730">
    <property type="taxonomic scope" value="Eukaryota"/>
</dbReference>
<evidence type="ECO:0000256" key="7">
    <source>
        <dbReference type="ARBA" id="ARBA00049790"/>
    </source>
</evidence>
<dbReference type="EnsemblProtists" id="PYU1_T009760">
    <property type="protein sequence ID" value="PYU1_T009760"/>
    <property type="gene ID" value="PYU1_G009742"/>
</dbReference>
<dbReference type="PROSITE" id="PS00092">
    <property type="entry name" value="N6_MTASE"/>
    <property type="match status" value="1"/>
</dbReference>
<name>K3WXR2_GLOUD</name>
<feature type="region of interest" description="Disordered" evidence="8">
    <location>
        <begin position="265"/>
        <end position="320"/>
    </location>
</feature>
<proteinExistence type="inferred from homology"/>
<comment type="catalytic activity">
    <reaction evidence="5">
        <text>a 5'-end (N(2),N(7)-dimethyl 5'-triphosphoguanosine)-ribonucleoside in snRNA + S-adenosyl-L-methionine = a 5'-end (N(2),N(2),N(7)-trimethyl 5'-triphosphoguanosine)-ribonucleoside in snRNA + S-adenosyl-L-homocysteine + H(+)</text>
        <dbReference type="Rhea" id="RHEA:78479"/>
        <dbReference type="Rhea" id="RHEA-COMP:19087"/>
        <dbReference type="Rhea" id="RHEA-COMP:19089"/>
        <dbReference type="ChEBI" id="CHEBI:15378"/>
        <dbReference type="ChEBI" id="CHEBI:57856"/>
        <dbReference type="ChEBI" id="CHEBI:59789"/>
        <dbReference type="ChEBI" id="CHEBI:167623"/>
        <dbReference type="ChEBI" id="CHEBI:172880"/>
    </reaction>
    <physiologicalReaction direction="left-to-right" evidence="5">
        <dbReference type="Rhea" id="RHEA:78480"/>
    </physiologicalReaction>
</comment>
<reference evidence="10" key="2">
    <citation type="submission" date="2010-04" db="EMBL/GenBank/DDBJ databases">
        <authorList>
            <person name="Buell R."/>
            <person name="Hamilton J."/>
            <person name="Hostetler J."/>
        </authorList>
    </citation>
    <scope>NUCLEOTIDE SEQUENCE [LARGE SCALE GENOMIC DNA]</scope>
    <source>
        <strain evidence="10">DAOM:BR144</strain>
    </source>
</reference>
<dbReference type="Proteomes" id="UP000019132">
    <property type="component" value="Unassembled WGS sequence"/>
</dbReference>
<dbReference type="InParanoid" id="K3WXR2"/>
<dbReference type="VEuPathDB" id="FungiDB:PYU1_G009742"/>
<comment type="similarity">
    <text evidence="2">Belongs to the methyltransferase superfamily. Trimethylguanosine synthase family.</text>
</comment>
<dbReference type="STRING" id="431595.K3WXR2"/>
<feature type="region of interest" description="Disordered" evidence="8">
    <location>
        <begin position="119"/>
        <end position="230"/>
    </location>
</feature>
<organism evidence="9 10">
    <name type="scientific">Globisporangium ultimum (strain ATCC 200006 / CBS 805.95 / DAOM BR144)</name>
    <name type="common">Pythium ultimum</name>
    <dbReference type="NCBI Taxonomy" id="431595"/>
    <lineage>
        <taxon>Eukaryota</taxon>
        <taxon>Sar</taxon>
        <taxon>Stramenopiles</taxon>
        <taxon>Oomycota</taxon>
        <taxon>Peronosporomycetes</taxon>
        <taxon>Pythiales</taxon>
        <taxon>Pythiaceae</taxon>
        <taxon>Globisporangium</taxon>
    </lineage>
</organism>
<evidence type="ECO:0000256" key="8">
    <source>
        <dbReference type="SAM" id="MobiDB-lite"/>
    </source>
</evidence>
<comment type="catalytic activity">
    <reaction evidence="6">
        <text>a 5'-end (N(7)-methyl 5'-triphosphoguanosine)-ribonucleoside in snRNA + S-adenosyl-L-methionine = a 5'-end (N(2),N(7)-dimethyl 5'-triphosphoguanosine)-ribonucleoside in snRNA + S-adenosyl-L-homocysteine + H(+)</text>
        <dbReference type="Rhea" id="RHEA:78471"/>
        <dbReference type="Rhea" id="RHEA-COMP:19085"/>
        <dbReference type="Rhea" id="RHEA-COMP:19087"/>
        <dbReference type="ChEBI" id="CHEBI:15378"/>
        <dbReference type="ChEBI" id="CHEBI:57856"/>
        <dbReference type="ChEBI" id="CHEBI:59789"/>
        <dbReference type="ChEBI" id="CHEBI:156461"/>
        <dbReference type="ChEBI" id="CHEBI:172880"/>
    </reaction>
    <physiologicalReaction direction="left-to-right" evidence="6">
        <dbReference type="Rhea" id="RHEA:78472"/>
    </physiologicalReaction>
</comment>
<feature type="compositionally biased region" description="Low complexity" evidence="8">
    <location>
        <begin position="162"/>
        <end position="181"/>
    </location>
</feature>
<dbReference type="GO" id="GO:0071164">
    <property type="term" value="F:RNA cap trimethylguanosine synthase activity"/>
    <property type="evidence" value="ECO:0007669"/>
    <property type="project" value="TreeGrafter"/>
</dbReference>
<feature type="compositionally biased region" description="Low complexity" evidence="8">
    <location>
        <begin position="13"/>
        <end position="28"/>
    </location>
</feature>